<name>A0ABD0NV52_CIRMR</name>
<comment type="caution">
    <text evidence="2">The sequence shown here is derived from an EMBL/GenBank/DDBJ whole genome shotgun (WGS) entry which is preliminary data.</text>
</comment>
<accession>A0ABD0NV52</accession>
<dbReference type="EMBL" id="JAMKFB020000019">
    <property type="protein sequence ID" value="KAL0165737.1"/>
    <property type="molecule type" value="Genomic_DNA"/>
</dbReference>
<feature type="compositionally biased region" description="Polar residues" evidence="1">
    <location>
        <begin position="45"/>
        <end position="55"/>
    </location>
</feature>
<protein>
    <submittedName>
        <fullName evidence="2">Uncharacterized protein</fullName>
    </submittedName>
</protein>
<proteinExistence type="predicted"/>
<feature type="non-terminal residue" evidence="2">
    <location>
        <position position="1"/>
    </location>
</feature>
<gene>
    <name evidence="2" type="ORF">M9458_037581</name>
</gene>
<dbReference type="Proteomes" id="UP001529510">
    <property type="component" value="Unassembled WGS sequence"/>
</dbReference>
<reference evidence="2 3" key="1">
    <citation type="submission" date="2024-05" db="EMBL/GenBank/DDBJ databases">
        <title>Genome sequencing and assembly of Indian major carp, Cirrhinus mrigala (Hamilton, 1822).</title>
        <authorList>
            <person name="Mohindra V."/>
            <person name="Chowdhury L.M."/>
            <person name="Lal K."/>
            <person name="Jena J.K."/>
        </authorList>
    </citation>
    <scope>NUCLEOTIDE SEQUENCE [LARGE SCALE GENOMIC DNA]</scope>
    <source>
        <strain evidence="2">CM1030</strain>
        <tissue evidence="2">Blood</tissue>
    </source>
</reference>
<keyword evidence="3" id="KW-1185">Reference proteome</keyword>
<sequence length="55" mass="6282">YFFPHLDSPRAGSRLAHLLPPPSLIEQMYEPDPSHAPQLRHRHTASSTNQPTEHD</sequence>
<organism evidence="2 3">
    <name type="scientific">Cirrhinus mrigala</name>
    <name type="common">Mrigala</name>
    <dbReference type="NCBI Taxonomy" id="683832"/>
    <lineage>
        <taxon>Eukaryota</taxon>
        <taxon>Metazoa</taxon>
        <taxon>Chordata</taxon>
        <taxon>Craniata</taxon>
        <taxon>Vertebrata</taxon>
        <taxon>Euteleostomi</taxon>
        <taxon>Actinopterygii</taxon>
        <taxon>Neopterygii</taxon>
        <taxon>Teleostei</taxon>
        <taxon>Ostariophysi</taxon>
        <taxon>Cypriniformes</taxon>
        <taxon>Cyprinidae</taxon>
        <taxon>Labeoninae</taxon>
        <taxon>Labeonini</taxon>
        <taxon>Cirrhinus</taxon>
    </lineage>
</organism>
<evidence type="ECO:0000313" key="2">
    <source>
        <dbReference type="EMBL" id="KAL0165737.1"/>
    </source>
</evidence>
<evidence type="ECO:0000313" key="3">
    <source>
        <dbReference type="Proteomes" id="UP001529510"/>
    </source>
</evidence>
<evidence type="ECO:0000256" key="1">
    <source>
        <dbReference type="SAM" id="MobiDB-lite"/>
    </source>
</evidence>
<dbReference type="AlphaFoldDB" id="A0ABD0NV52"/>
<feature type="region of interest" description="Disordered" evidence="1">
    <location>
        <begin position="23"/>
        <end position="55"/>
    </location>
</feature>